<dbReference type="OrthoDB" id="9785953at2"/>
<dbReference type="GO" id="GO:0009099">
    <property type="term" value="P:L-valine biosynthetic process"/>
    <property type="evidence" value="ECO:0007669"/>
    <property type="project" value="TreeGrafter"/>
</dbReference>
<dbReference type="Gene3D" id="3.40.50.970">
    <property type="match status" value="2"/>
</dbReference>
<evidence type="ECO:0000259" key="8">
    <source>
        <dbReference type="Pfam" id="PF02775"/>
    </source>
</evidence>
<evidence type="ECO:0000256" key="6">
    <source>
        <dbReference type="RuleBase" id="RU362132"/>
    </source>
</evidence>
<organism evidence="10 11">
    <name type="scientific">Modicisalibacter muralis</name>
    <dbReference type="NCBI Taxonomy" id="119000"/>
    <lineage>
        <taxon>Bacteria</taxon>
        <taxon>Pseudomonadati</taxon>
        <taxon>Pseudomonadota</taxon>
        <taxon>Gammaproteobacteria</taxon>
        <taxon>Oceanospirillales</taxon>
        <taxon>Halomonadaceae</taxon>
        <taxon>Modicisalibacter</taxon>
    </lineage>
</organism>
<reference evidence="10 11" key="1">
    <citation type="submission" date="2016-10" db="EMBL/GenBank/DDBJ databases">
        <authorList>
            <person name="de Groot N.N."/>
        </authorList>
    </citation>
    <scope>NUCLEOTIDE SEQUENCE [LARGE SCALE GENOMIC DNA]</scope>
    <source>
        <strain evidence="10 11">DSM 14789</strain>
    </source>
</reference>
<dbReference type="PANTHER" id="PTHR18968:SF166">
    <property type="entry name" value="2-HYDROXYACYL-COA LYASE 2"/>
    <property type="match status" value="1"/>
</dbReference>
<dbReference type="InterPro" id="IPR029035">
    <property type="entry name" value="DHS-like_NAD/FAD-binding_dom"/>
</dbReference>
<dbReference type="Gene3D" id="3.40.50.1220">
    <property type="entry name" value="TPP-binding domain"/>
    <property type="match status" value="1"/>
</dbReference>
<comment type="similarity">
    <text evidence="3 6">Belongs to the TPP enzyme family.</text>
</comment>
<dbReference type="Proteomes" id="UP000198654">
    <property type="component" value="Unassembled WGS sequence"/>
</dbReference>
<proteinExistence type="inferred from homology"/>
<feature type="domain" description="Thiamine pyrophosphate enzyme N-terminal TPP-binding" evidence="9">
    <location>
        <begin position="6"/>
        <end position="122"/>
    </location>
</feature>
<dbReference type="InterPro" id="IPR029061">
    <property type="entry name" value="THDP-binding"/>
</dbReference>
<dbReference type="GO" id="GO:0050660">
    <property type="term" value="F:flavin adenine dinucleotide binding"/>
    <property type="evidence" value="ECO:0007669"/>
    <property type="project" value="TreeGrafter"/>
</dbReference>
<feature type="domain" description="Thiamine pyrophosphate enzyme central" evidence="7">
    <location>
        <begin position="197"/>
        <end position="331"/>
    </location>
</feature>
<dbReference type="InterPro" id="IPR000399">
    <property type="entry name" value="TPP-bd_CS"/>
</dbReference>
<dbReference type="PROSITE" id="PS00187">
    <property type="entry name" value="TPP_ENZYMES"/>
    <property type="match status" value="1"/>
</dbReference>
<evidence type="ECO:0000256" key="5">
    <source>
        <dbReference type="ARBA" id="ARBA00023052"/>
    </source>
</evidence>
<evidence type="ECO:0000256" key="2">
    <source>
        <dbReference type="ARBA" id="ARBA00001964"/>
    </source>
</evidence>
<protein>
    <submittedName>
        <fullName evidence="10">Acetolactate synthase, large subunit</fullName>
    </submittedName>
</protein>
<evidence type="ECO:0000313" key="10">
    <source>
        <dbReference type="EMBL" id="SDL62641.1"/>
    </source>
</evidence>
<dbReference type="InterPro" id="IPR045229">
    <property type="entry name" value="TPP_enz"/>
</dbReference>
<dbReference type="EMBL" id="FNGI01000005">
    <property type="protein sequence ID" value="SDL62641.1"/>
    <property type="molecule type" value="Genomic_DNA"/>
</dbReference>
<evidence type="ECO:0000256" key="1">
    <source>
        <dbReference type="ARBA" id="ARBA00001946"/>
    </source>
</evidence>
<dbReference type="GO" id="GO:0030976">
    <property type="term" value="F:thiamine pyrophosphate binding"/>
    <property type="evidence" value="ECO:0007669"/>
    <property type="project" value="InterPro"/>
</dbReference>
<dbReference type="AlphaFoldDB" id="A0A1G9LL01"/>
<dbReference type="InterPro" id="IPR012001">
    <property type="entry name" value="Thiamin_PyroP_enz_TPP-bd_dom"/>
</dbReference>
<dbReference type="GO" id="GO:0000287">
    <property type="term" value="F:magnesium ion binding"/>
    <property type="evidence" value="ECO:0007669"/>
    <property type="project" value="InterPro"/>
</dbReference>
<evidence type="ECO:0000313" key="11">
    <source>
        <dbReference type="Proteomes" id="UP000198654"/>
    </source>
</evidence>
<dbReference type="GO" id="GO:0009097">
    <property type="term" value="P:isoleucine biosynthetic process"/>
    <property type="evidence" value="ECO:0007669"/>
    <property type="project" value="TreeGrafter"/>
</dbReference>
<dbReference type="SUPFAM" id="SSF52467">
    <property type="entry name" value="DHS-like NAD/FAD-binding domain"/>
    <property type="match status" value="1"/>
</dbReference>
<dbReference type="Pfam" id="PF00205">
    <property type="entry name" value="TPP_enzyme_M"/>
    <property type="match status" value="1"/>
</dbReference>
<feature type="domain" description="Thiamine pyrophosphate enzyme TPP-binding" evidence="8">
    <location>
        <begin position="392"/>
        <end position="539"/>
    </location>
</feature>
<dbReference type="Pfam" id="PF02776">
    <property type="entry name" value="TPP_enzyme_N"/>
    <property type="match status" value="1"/>
</dbReference>
<sequence>MAKLSGGRAAVEALQANGVDIVFGLIGSATMEMFDALYDARDIRFIGVRDERSGTHMADGYARASGKAGVFLAGQNGPGVTNLVTAIAQARAAYSPVIALAGSLATGHVHRDAFQEVDQQQLFTPITKKTYMVNSAARVPEIINEGFRNALSPRQGPVLLNLPRDVLASEAEFDTIRGAMEDGTHTAVRANAEQIVKAAKLLAGASRPLIIAGGGIKNTRAHKAVIELAESLGVPVATSPGHGDGMPFDHPLNAGQVGPRGNSVASRLAREADVILALGTRLGFNTTFYTYDNINRDAAIIQVEIEPTALGRFFPVEVAIWGDAPSVVQDLHEATRGSERDGGAWLADFKKQRKRHLEALDETDDEQAPIQPEKLFKDLRAAAPRDAMYTMDAGTLCLQATDKMAYWQPPALFTPLDFGLVGFSFACGLGVKLACPERTVISLMGDGGFGMTVSELATAVEYGINTVTVVMNNQCWGAEKAYQRDFFGERYIGANLQNPPYDKLAELYGARGFRVEQPGDLKATLEAAIACGKPAVVDVQVDPSALYSFRRDSFQHRAGGKA</sequence>
<name>A0A1G9LL01_9GAMM</name>
<dbReference type="GO" id="GO:0003984">
    <property type="term" value="F:acetolactate synthase activity"/>
    <property type="evidence" value="ECO:0007669"/>
    <property type="project" value="TreeGrafter"/>
</dbReference>
<keyword evidence="4" id="KW-0479">Metal-binding</keyword>
<gene>
    <name evidence="10" type="ORF">SAMN05661010_02140</name>
</gene>
<dbReference type="InterPro" id="IPR011766">
    <property type="entry name" value="TPP_enzyme_TPP-bd"/>
</dbReference>
<accession>A0A1G9LL01</accession>
<keyword evidence="11" id="KW-1185">Reference proteome</keyword>
<evidence type="ECO:0000259" key="7">
    <source>
        <dbReference type="Pfam" id="PF00205"/>
    </source>
</evidence>
<dbReference type="RefSeq" id="WP_089728363.1">
    <property type="nucleotide sequence ID" value="NZ_FNGI01000005.1"/>
</dbReference>
<dbReference type="SUPFAM" id="SSF52518">
    <property type="entry name" value="Thiamin diphosphate-binding fold (THDP-binding)"/>
    <property type="match status" value="2"/>
</dbReference>
<comment type="cofactor">
    <cofactor evidence="1">
        <name>Mg(2+)</name>
        <dbReference type="ChEBI" id="CHEBI:18420"/>
    </cofactor>
</comment>
<dbReference type="Pfam" id="PF02775">
    <property type="entry name" value="TPP_enzyme_C"/>
    <property type="match status" value="1"/>
</dbReference>
<evidence type="ECO:0000259" key="9">
    <source>
        <dbReference type="Pfam" id="PF02776"/>
    </source>
</evidence>
<evidence type="ECO:0000256" key="4">
    <source>
        <dbReference type="ARBA" id="ARBA00022723"/>
    </source>
</evidence>
<comment type="cofactor">
    <cofactor evidence="2">
        <name>thiamine diphosphate</name>
        <dbReference type="ChEBI" id="CHEBI:58937"/>
    </cofactor>
</comment>
<dbReference type="STRING" id="119000.SAMN05661010_02140"/>
<dbReference type="PANTHER" id="PTHR18968">
    <property type="entry name" value="THIAMINE PYROPHOSPHATE ENZYMES"/>
    <property type="match status" value="1"/>
</dbReference>
<evidence type="ECO:0000256" key="3">
    <source>
        <dbReference type="ARBA" id="ARBA00007812"/>
    </source>
</evidence>
<dbReference type="InterPro" id="IPR012000">
    <property type="entry name" value="Thiamin_PyroP_enz_cen_dom"/>
</dbReference>
<dbReference type="GO" id="GO:0005948">
    <property type="term" value="C:acetolactate synthase complex"/>
    <property type="evidence" value="ECO:0007669"/>
    <property type="project" value="TreeGrafter"/>
</dbReference>
<dbReference type="CDD" id="cd07035">
    <property type="entry name" value="TPP_PYR_POX_like"/>
    <property type="match status" value="1"/>
</dbReference>
<dbReference type="FunFam" id="3.40.50.970:FF:000007">
    <property type="entry name" value="Acetolactate synthase"/>
    <property type="match status" value="1"/>
</dbReference>
<keyword evidence="5 6" id="KW-0786">Thiamine pyrophosphate</keyword>